<dbReference type="SUPFAM" id="SSF49879">
    <property type="entry name" value="SMAD/FHA domain"/>
    <property type="match status" value="1"/>
</dbReference>
<dbReference type="EMBL" id="CABIJS010000455">
    <property type="protein sequence ID" value="VUZ52044.1"/>
    <property type="molecule type" value="Genomic_DNA"/>
</dbReference>
<accession>A0A564YZK6</accession>
<organism evidence="2 3">
    <name type="scientific">Hymenolepis diminuta</name>
    <name type="common">Rat tapeworm</name>
    <dbReference type="NCBI Taxonomy" id="6216"/>
    <lineage>
        <taxon>Eukaryota</taxon>
        <taxon>Metazoa</taxon>
        <taxon>Spiralia</taxon>
        <taxon>Lophotrochozoa</taxon>
        <taxon>Platyhelminthes</taxon>
        <taxon>Cestoda</taxon>
        <taxon>Eucestoda</taxon>
        <taxon>Cyclophyllidea</taxon>
        <taxon>Hymenolepididae</taxon>
        <taxon>Hymenolepis</taxon>
    </lineage>
</organism>
<reference evidence="2 3" key="1">
    <citation type="submission" date="2019-07" db="EMBL/GenBank/DDBJ databases">
        <authorList>
            <person name="Jastrzebski P J."/>
            <person name="Paukszto L."/>
            <person name="Jastrzebski P J."/>
        </authorList>
    </citation>
    <scope>NUCLEOTIDE SEQUENCE [LARGE SCALE GENOMIC DNA]</scope>
    <source>
        <strain evidence="2 3">WMS-il1</strain>
    </source>
</reference>
<sequence length="424" mass="49750">MRSDDTESVESESRNGSEIHLFLYWVGEIYPNLAERQIKIILMSPNQHVITVGQRYRDSTQFQSDAENILTRKQPSLIPEISLSSQMTDLPPAGIHSTITRCPDNSFVLSATALNKIFVNNKRIIGDVQLKEKDVISFGWPYNKPVQRGEVVDNFKYDLKYKVHICDGKATSKWHSFPINPDYDQEHNYLNRAAIQYIRKFTWINREIASIMYLEQPGPTCVQLLRLMEEHRLKRDFALDLDRTKNKYIQFLVLYNHTHDSDVKVASVRLSFRRFISYMENSALDITVQYEFMSAVAFKDGPHPISEIPFGSVQPDYINESSSNQVIQVVLLFVDRSEPFRDWFDNILRSLNIYQGLIIGVYHENEQESFDVINDFVGRRADYERSLLSKLECPWRIWGVRRNEDQSLDLQEMHTWFCEIYRSY</sequence>
<feature type="domain" description="FHA" evidence="1">
    <location>
        <begin position="95"/>
        <end position="139"/>
    </location>
</feature>
<dbReference type="InterPro" id="IPR008984">
    <property type="entry name" value="SMAD_FHA_dom_sf"/>
</dbReference>
<name>A0A564YZK6_HYMDI</name>
<dbReference type="Gene3D" id="2.60.200.20">
    <property type="match status" value="1"/>
</dbReference>
<dbReference type="Pfam" id="PF00498">
    <property type="entry name" value="FHA"/>
    <property type="match status" value="1"/>
</dbReference>
<proteinExistence type="predicted"/>
<protein>
    <recommendedName>
        <fullName evidence="1">FHA domain-containing protein</fullName>
    </recommendedName>
</protein>
<dbReference type="Proteomes" id="UP000321570">
    <property type="component" value="Unassembled WGS sequence"/>
</dbReference>
<evidence type="ECO:0000313" key="3">
    <source>
        <dbReference type="Proteomes" id="UP000321570"/>
    </source>
</evidence>
<evidence type="ECO:0000313" key="2">
    <source>
        <dbReference type="EMBL" id="VUZ52044.1"/>
    </source>
</evidence>
<gene>
    <name evidence="2" type="ORF">WMSIL1_LOCUS10568</name>
</gene>
<dbReference type="InterPro" id="IPR000253">
    <property type="entry name" value="FHA_dom"/>
</dbReference>
<dbReference type="AlphaFoldDB" id="A0A564YZK6"/>
<evidence type="ECO:0000259" key="1">
    <source>
        <dbReference type="Pfam" id="PF00498"/>
    </source>
</evidence>
<keyword evidence="3" id="KW-1185">Reference proteome</keyword>